<dbReference type="Pfam" id="PF04972">
    <property type="entry name" value="BON"/>
    <property type="match status" value="2"/>
</dbReference>
<dbReference type="AlphaFoldDB" id="A0AAN1XZJ3"/>
<dbReference type="KEGG" id="vab:WPS_23780"/>
<dbReference type="EMBL" id="AP025523">
    <property type="protein sequence ID" value="BDE07102.1"/>
    <property type="molecule type" value="Genomic_DNA"/>
</dbReference>
<reference evidence="2 3" key="1">
    <citation type="journal article" date="2022" name="ISME Commun">
        <title>Vulcanimicrobium alpinus gen. nov. sp. nov., the first cultivated representative of the candidate phylum 'Eremiobacterota', is a metabolically versatile aerobic anoxygenic phototroph.</title>
        <authorList>
            <person name="Yabe S."/>
            <person name="Muto K."/>
            <person name="Abe K."/>
            <person name="Yokota A."/>
            <person name="Staudigel H."/>
            <person name="Tebo B.M."/>
        </authorList>
    </citation>
    <scope>NUCLEOTIDE SEQUENCE [LARGE SCALE GENOMIC DNA]</scope>
    <source>
        <strain evidence="2 3">WC8-2</strain>
    </source>
</reference>
<dbReference type="PANTHER" id="PTHR34606">
    <property type="entry name" value="BON DOMAIN-CONTAINING PROTEIN"/>
    <property type="match status" value="1"/>
</dbReference>
<keyword evidence="3" id="KW-1185">Reference proteome</keyword>
<sequence>MRRALAFAAGLLVAGCGGDQQTKAPEPFGTRAATDVLRDGVTLAAVKAKLTAEDPDSATTLGVVARDGVVTLRGSVRSMDAKKRVVRSARGVAGVRVVVDQVRVDPNGPRPKRQLGDAALATRIVAAYTAELGFQKVSVRVDGGTATLEGTVADAKTRDAVVAAARGTSGIRNVVDRIRVEQP</sequence>
<dbReference type="InterPro" id="IPR051686">
    <property type="entry name" value="Lipoprotein_DolP"/>
</dbReference>
<feature type="domain" description="BON" evidence="1">
    <location>
        <begin position="116"/>
        <end position="182"/>
    </location>
</feature>
<proteinExistence type="predicted"/>
<dbReference type="InterPro" id="IPR014004">
    <property type="entry name" value="Transpt-assoc_nodulatn_dom_bac"/>
</dbReference>
<evidence type="ECO:0000259" key="1">
    <source>
        <dbReference type="PROSITE" id="PS50914"/>
    </source>
</evidence>
<dbReference type="PROSITE" id="PS50914">
    <property type="entry name" value="BON"/>
    <property type="match status" value="2"/>
</dbReference>
<name>A0AAN1XZJ3_UNVUL</name>
<accession>A0AAN1XZJ3</accession>
<protein>
    <recommendedName>
        <fullName evidence="1">BON domain-containing protein</fullName>
    </recommendedName>
</protein>
<dbReference type="InterPro" id="IPR007055">
    <property type="entry name" value="BON_dom"/>
</dbReference>
<gene>
    <name evidence="2" type="ORF">WPS_23780</name>
</gene>
<organism evidence="2 3">
    <name type="scientific">Vulcanimicrobium alpinum</name>
    <dbReference type="NCBI Taxonomy" id="3016050"/>
    <lineage>
        <taxon>Bacteria</taxon>
        <taxon>Bacillati</taxon>
        <taxon>Vulcanimicrobiota</taxon>
        <taxon>Vulcanimicrobiia</taxon>
        <taxon>Vulcanimicrobiales</taxon>
        <taxon>Vulcanimicrobiaceae</taxon>
        <taxon>Vulcanimicrobium</taxon>
    </lineage>
</organism>
<evidence type="ECO:0000313" key="2">
    <source>
        <dbReference type="EMBL" id="BDE07102.1"/>
    </source>
</evidence>
<dbReference type="RefSeq" id="WP_317994717.1">
    <property type="nucleotide sequence ID" value="NZ_AP025523.1"/>
</dbReference>
<dbReference type="Proteomes" id="UP001317532">
    <property type="component" value="Chromosome"/>
</dbReference>
<dbReference type="SMART" id="SM00749">
    <property type="entry name" value="BON"/>
    <property type="match status" value="2"/>
</dbReference>
<dbReference type="PROSITE" id="PS51257">
    <property type="entry name" value="PROKAR_LIPOPROTEIN"/>
    <property type="match status" value="1"/>
</dbReference>
<dbReference type="Gene3D" id="3.30.1340.30">
    <property type="match status" value="2"/>
</dbReference>
<dbReference type="PANTHER" id="PTHR34606:SF15">
    <property type="entry name" value="BON DOMAIN-CONTAINING PROTEIN"/>
    <property type="match status" value="1"/>
</dbReference>
<feature type="domain" description="BON" evidence="1">
    <location>
        <begin position="38"/>
        <end position="106"/>
    </location>
</feature>
<evidence type="ECO:0000313" key="3">
    <source>
        <dbReference type="Proteomes" id="UP001317532"/>
    </source>
</evidence>